<evidence type="ECO:0000256" key="4">
    <source>
        <dbReference type="ARBA" id="ARBA00023136"/>
    </source>
</evidence>
<dbReference type="AlphaFoldDB" id="A0A285T6A3"/>
<evidence type="ECO:0000313" key="7">
    <source>
        <dbReference type="EMBL" id="SOC16375.1"/>
    </source>
</evidence>
<accession>A0A285T6A3</accession>
<dbReference type="GO" id="GO:0016020">
    <property type="term" value="C:membrane"/>
    <property type="evidence" value="ECO:0007669"/>
    <property type="project" value="UniProtKB-SubCell"/>
</dbReference>
<evidence type="ECO:0000256" key="6">
    <source>
        <dbReference type="SAM" id="Phobius"/>
    </source>
</evidence>
<dbReference type="Gene3D" id="2.10.109.10">
    <property type="entry name" value="Umud Fragment, subunit A"/>
    <property type="match status" value="1"/>
</dbReference>
<keyword evidence="3 6" id="KW-1133">Transmembrane helix</keyword>
<protein>
    <recommendedName>
        <fullName evidence="5">Signal peptidase I</fullName>
        <ecNumber evidence="5">3.4.21.89</ecNumber>
    </recommendedName>
</protein>
<keyword evidence="4 6" id="KW-0472">Membrane</keyword>
<evidence type="ECO:0000256" key="5">
    <source>
        <dbReference type="NCBIfam" id="TIGR02228"/>
    </source>
</evidence>
<feature type="transmembrane region" description="Helical" evidence="6">
    <location>
        <begin position="7"/>
        <end position="25"/>
    </location>
</feature>
<dbReference type="InterPro" id="IPR036286">
    <property type="entry name" value="LexA/Signal_pep-like_sf"/>
</dbReference>
<dbReference type="EMBL" id="OBMR01000014">
    <property type="protein sequence ID" value="SOC16375.1"/>
    <property type="molecule type" value="Genomic_DNA"/>
</dbReference>
<gene>
    <name evidence="7" type="ORF">SAMN02910411_0381</name>
</gene>
<dbReference type="RefSeq" id="WP_097077167.1">
    <property type="nucleotide sequence ID" value="NZ_OBMR01000014.1"/>
</dbReference>
<proteinExistence type="predicted"/>
<reference evidence="7 8" key="1">
    <citation type="submission" date="2017-08" db="EMBL/GenBank/DDBJ databases">
        <authorList>
            <person name="de Groot N.N."/>
        </authorList>
    </citation>
    <scope>NUCLEOTIDE SEQUENCE [LARGE SCALE GENOMIC DNA]</scope>
    <source>
        <strain evidence="7 8">DSM 9787</strain>
    </source>
</reference>
<organism evidence="7 8">
    <name type="scientific">Pseudobutyrivibrio ruminis DSM 9787</name>
    <dbReference type="NCBI Taxonomy" id="1123011"/>
    <lineage>
        <taxon>Bacteria</taxon>
        <taxon>Bacillati</taxon>
        <taxon>Bacillota</taxon>
        <taxon>Clostridia</taxon>
        <taxon>Lachnospirales</taxon>
        <taxon>Lachnospiraceae</taxon>
        <taxon>Pseudobutyrivibrio</taxon>
    </lineage>
</organism>
<dbReference type="EC" id="3.4.21.89" evidence="5"/>
<comment type="subcellular location">
    <subcellularLocation>
        <location evidence="1">Membrane</location>
    </subcellularLocation>
</comment>
<evidence type="ECO:0000313" key="8">
    <source>
        <dbReference type="Proteomes" id="UP000219563"/>
    </source>
</evidence>
<dbReference type="GO" id="GO:0004252">
    <property type="term" value="F:serine-type endopeptidase activity"/>
    <property type="evidence" value="ECO:0007669"/>
    <property type="project" value="UniProtKB-UniRule"/>
</dbReference>
<name>A0A285T6A3_9FIRM</name>
<evidence type="ECO:0000256" key="2">
    <source>
        <dbReference type="ARBA" id="ARBA00022692"/>
    </source>
</evidence>
<keyword evidence="2 6" id="KW-0812">Transmembrane</keyword>
<dbReference type="GO" id="GO:0006465">
    <property type="term" value="P:signal peptide processing"/>
    <property type="evidence" value="ECO:0007669"/>
    <property type="project" value="UniProtKB-UniRule"/>
</dbReference>
<dbReference type="InterPro" id="IPR001733">
    <property type="entry name" value="Peptidase_S26B"/>
</dbReference>
<dbReference type="NCBIfam" id="TIGR02228">
    <property type="entry name" value="sigpep_I_arch"/>
    <property type="match status" value="1"/>
</dbReference>
<dbReference type="Proteomes" id="UP000219563">
    <property type="component" value="Unassembled WGS sequence"/>
</dbReference>
<evidence type="ECO:0000256" key="1">
    <source>
        <dbReference type="ARBA" id="ARBA00004370"/>
    </source>
</evidence>
<dbReference type="CDD" id="cd06462">
    <property type="entry name" value="Peptidase_S24_S26"/>
    <property type="match status" value="1"/>
</dbReference>
<sequence length="127" mass="14681">MKKKIEKLLMFIAIGLFVSVIYYKVAYGEFLLLGYKPFLIMSDSMEPCISTYQFVLAKQVDADEIQVGDIAAYELYAENSEIIKETVIHRVHAINEDGTYLFKGDNNKNIDVNPIQKDRIKYKIVIY</sequence>
<evidence type="ECO:0000256" key="3">
    <source>
        <dbReference type="ARBA" id="ARBA00022989"/>
    </source>
</evidence>
<dbReference type="GO" id="GO:0009003">
    <property type="term" value="F:signal peptidase activity"/>
    <property type="evidence" value="ECO:0007669"/>
    <property type="project" value="UniProtKB-EC"/>
</dbReference>
<dbReference type="SUPFAM" id="SSF51306">
    <property type="entry name" value="LexA/Signal peptidase"/>
    <property type="match status" value="1"/>
</dbReference>